<proteinExistence type="predicted"/>
<dbReference type="Pfam" id="PF00172">
    <property type="entry name" value="Zn_clus"/>
    <property type="match status" value="1"/>
</dbReference>
<sequence length="605" mass="64866">MGAKVARACDACRVRKVKCSGSQPCAQCSHLRLACAFAPLPAKRKPGVRGRLVAQLRSQAAGGEAAGVSSPSSSLSSLSPQGSDWAAGAAAPLSTAAATTGSAAAAAAATIGSAATPTIGSAAAATTTATTTTASPLAITSIAAIVDSHASSSSPSSSSPKHGATAPASSAAFPPAFFLRLLPEYEQRVYPVNPVLTLAEMSAAIDNMDADLEDAALAHAFGAVTINLTRPSWTLYGDIAAQMTSLIEHSLWAHRRAELGLEQAGEPGSSSRLQSDMPVSVKRIMTCIFNEITLMAFKRFDRSFALLREAIAMIQMLKMHQYSASQVAALGVQEVSRRQRMYWEAYIHERFLCIMAGFPCTMIPLGTGLPVADFSVPRCVVLGFNRLIHLFRIMDGPLLAHWTSEQAPHADHPVTASWIESKQTELDQDEADAASADASLAKSGHASLSELQHVDLFVTRLWLRTLVWQLALSHRLLRSTPALNAHDGLSLHFPVQRLSCQLRALVSRLESVASVVIHGSGLLQKLFEITSTVADVLALPPGPQRQAEFTRAHIDDFLFLVRFLFSFERTAKHQRDYLREKLESLRLIYTAADFGKLAEPSPPEV</sequence>
<evidence type="ECO:0000256" key="1">
    <source>
        <dbReference type="ARBA" id="ARBA00023242"/>
    </source>
</evidence>
<protein>
    <recommendedName>
        <fullName evidence="3">Zn(2)-C6 fungal-type domain-containing protein</fullName>
    </recommendedName>
</protein>
<dbReference type="STRING" id="1399860.A0A2C5XAB5"/>
<feature type="region of interest" description="Disordered" evidence="2">
    <location>
        <begin position="150"/>
        <end position="169"/>
    </location>
</feature>
<dbReference type="PANTHER" id="PTHR31668">
    <property type="entry name" value="GLUCOSE TRANSPORT TRANSCRIPTION REGULATOR RGT1-RELATED-RELATED"/>
    <property type="match status" value="1"/>
</dbReference>
<dbReference type="InterPro" id="IPR001138">
    <property type="entry name" value="Zn2Cys6_DnaBD"/>
</dbReference>
<dbReference type="CDD" id="cd00067">
    <property type="entry name" value="GAL4"/>
    <property type="match status" value="1"/>
</dbReference>
<evidence type="ECO:0000256" key="2">
    <source>
        <dbReference type="SAM" id="MobiDB-lite"/>
    </source>
</evidence>
<keyword evidence="5" id="KW-1185">Reference proteome</keyword>
<dbReference type="InterPro" id="IPR050797">
    <property type="entry name" value="Carb_Metab_Trans_Reg"/>
</dbReference>
<keyword evidence="1" id="KW-0539">Nucleus</keyword>
<dbReference type="SUPFAM" id="SSF57701">
    <property type="entry name" value="Zn2/Cys6 DNA-binding domain"/>
    <property type="match status" value="1"/>
</dbReference>
<evidence type="ECO:0000259" key="3">
    <source>
        <dbReference type="PROSITE" id="PS50048"/>
    </source>
</evidence>
<gene>
    <name evidence="4" type="ORF">CDD81_4773</name>
</gene>
<dbReference type="PROSITE" id="PS50048">
    <property type="entry name" value="ZN2_CY6_FUNGAL_2"/>
    <property type="match status" value="1"/>
</dbReference>
<dbReference type="GO" id="GO:0008270">
    <property type="term" value="F:zinc ion binding"/>
    <property type="evidence" value="ECO:0007669"/>
    <property type="project" value="InterPro"/>
</dbReference>
<evidence type="ECO:0000313" key="5">
    <source>
        <dbReference type="Proteomes" id="UP000226192"/>
    </source>
</evidence>
<dbReference type="SMART" id="SM00066">
    <property type="entry name" value="GAL4"/>
    <property type="match status" value="1"/>
</dbReference>
<evidence type="ECO:0000313" key="4">
    <source>
        <dbReference type="EMBL" id="PHH64289.1"/>
    </source>
</evidence>
<name>A0A2C5XAB5_9HYPO</name>
<feature type="domain" description="Zn(2)-C6 fungal-type" evidence="3">
    <location>
        <begin position="8"/>
        <end position="37"/>
    </location>
</feature>
<dbReference type="CDD" id="cd12148">
    <property type="entry name" value="fungal_TF_MHR"/>
    <property type="match status" value="1"/>
</dbReference>
<accession>A0A2C5XAB5</accession>
<organism evidence="4 5">
    <name type="scientific">Ophiocordyceps australis</name>
    <dbReference type="NCBI Taxonomy" id="1399860"/>
    <lineage>
        <taxon>Eukaryota</taxon>
        <taxon>Fungi</taxon>
        <taxon>Dikarya</taxon>
        <taxon>Ascomycota</taxon>
        <taxon>Pezizomycotina</taxon>
        <taxon>Sordariomycetes</taxon>
        <taxon>Hypocreomycetidae</taxon>
        <taxon>Hypocreales</taxon>
        <taxon>Ophiocordycipitaceae</taxon>
        <taxon>Ophiocordyceps</taxon>
    </lineage>
</organism>
<dbReference type="EMBL" id="NJET01000033">
    <property type="protein sequence ID" value="PHH64289.1"/>
    <property type="molecule type" value="Genomic_DNA"/>
</dbReference>
<dbReference type="AlphaFoldDB" id="A0A2C5XAB5"/>
<dbReference type="GO" id="GO:0000981">
    <property type="term" value="F:DNA-binding transcription factor activity, RNA polymerase II-specific"/>
    <property type="evidence" value="ECO:0007669"/>
    <property type="project" value="InterPro"/>
</dbReference>
<dbReference type="PANTHER" id="PTHR31668:SF24">
    <property type="entry name" value="TRANSCRIPTION FACTOR, PUTATIVE-RELATED"/>
    <property type="match status" value="1"/>
</dbReference>
<dbReference type="InterPro" id="IPR036864">
    <property type="entry name" value="Zn2-C6_fun-type_DNA-bd_sf"/>
</dbReference>
<reference evidence="4 5" key="1">
    <citation type="submission" date="2017-06" db="EMBL/GenBank/DDBJ databases">
        <title>Ant-infecting Ophiocordyceps genomes reveal a high diversity of potential behavioral manipulation genes and a possible major role for enterotoxins.</title>
        <authorList>
            <person name="De Bekker C."/>
            <person name="Evans H.C."/>
            <person name="Brachmann A."/>
            <person name="Hughes D.P."/>
        </authorList>
    </citation>
    <scope>NUCLEOTIDE SEQUENCE [LARGE SCALE GENOMIC DNA]</scope>
    <source>
        <strain evidence="4 5">Map64</strain>
    </source>
</reference>
<dbReference type="Proteomes" id="UP000226192">
    <property type="component" value="Unassembled WGS sequence"/>
</dbReference>
<dbReference type="Gene3D" id="4.10.240.10">
    <property type="entry name" value="Zn(2)-C6 fungal-type DNA-binding domain"/>
    <property type="match status" value="1"/>
</dbReference>
<dbReference type="OrthoDB" id="2740448at2759"/>
<dbReference type="PROSITE" id="PS00463">
    <property type="entry name" value="ZN2_CY6_FUNGAL_1"/>
    <property type="match status" value="1"/>
</dbReference>
<comment type="caution">
    <text evidence="4">The sequence shown here is derived from an EMBL/GenBank/DDBJ whole genome shotgun (WGS) entry which is preliminary data.</text>
</comment>